<dbReference type="EMBL" id="CAJVQB010010311">
    <property type="protein sequence ID" value="CAG8738704.1"/>
    <property type="molecule type" value="Genomic_DNA"/>
</dbReference>
<keyword evidence="3" id="KW-1185">Reference proteome</keyword>
<sequence length="233" mass="27880">MAYLFIDSNKKDNGARTDILKYFFQQLKTLEMDNITFFLTDKDFSQISAFQSTWPNAKVQICLWHLKKAIKKQLSDNTLPKTITYTLCKKNTNNAYFVDTERWICNCQYFLLSRFFICKHLIQKCKLNTNLEFFHQIQWQGKYPFIFLPTLKEITNSIFSIEQDKENQMNIINIENIEEIENYENSDEDLDDLYQNYELCLTKALKIVQEQKAKQNYRWAKSVKNSFAGLQKW</sequence>
<organism evidence="2 3">
    <name type="scientific">Gigaspora margarita</name>
    <dbReference type="NCBI Taxonomy" id="4874"/>
    <lineage>
        <taxon>Eukaryota</taxon>
        <taxon>Fungi</taxon>
        <taxon>Fungi incertae sedis</taxon>
        <taxon>Mucoromycota</taxon>
        <taxon>Glomeromycotina</taxon>
        <taxon>Glomeromycetes</taxon>
        <taxon>Diversisporales</taxon>
        <taxon>Gigasporaceae</taxon>
        <taxon>Gigaspora</taxon>
    </lineage>
</organism>
<evidence type="ECO:0000313" key="3">
    <source>
        <dbReference type="Proteomes" id="UP000789901"/>
    </source>
</evidence>
<dbReference type="Pfam" id="PF10551">
    <property type="entry name" value="MULE"/>
    <property type="match status" value="1"/>
</dbReference>
<evidence type="ECO:0000259" key="1">
    <source>
        <dbReference type="Pfam" id="PF10551"/>
    </source>
</evidence>
<feature type="domain" description="MULE transposase" evidence="1">
    <location>
        <begin position="16"/>
        <end position="68"/>
    </location>
</feature>
<reference evidence="2 3" key="1">
    <citation type="submission" date="2021-06" db="EMBL/GenBank/DDBJ databases">
        <authorList>
            <person name="Kallberg Y."/>
            <person name="Tangrot J."/>
            <person name="Rosling A."/>
        </authorList>
    </citation>
    <scope>NUCLEOTIDE SEQUENCE [LARGE SCALE GENOMIC DNA]</scope>
    <source>
        <strain evidence="2 3">120-4 pot B 10/14</strain>
    </source>
</reference>
<protein>
    <submittedName>
        <fullName evidence="2">40702_t:CDS:1</fullName>
    </submittedName>
</protein>
<name>A0ABN7V7G8_GIGMA</name>
<gene>
    <name evidence="2" type="ORF">GMARGA_LOCUS15145</name>
</gene>
<proteinExistence type="predicted"/>
<dbReference type="Proteomes" id="UP000789901">
    <property type="component" value="Unassembled WGS sequence"/>
</dbReference>
<accession>A0ABN7V7G8</accession>
<dbReference type="InterPro" id="IPR018289">
    <property type="entry name" value="MULE_transposase_dom"/>
</dbReference>
<comment type="caution">
    <text evidence="2">The sequence shown here is derived from an EMBL/GenBank/DDBJ whole genome shotgun (WGS) entry which is preliminary data.</text>
</comment>
<evidence type="ECO:0000313" key="2">
    <source>
        <dbReference type="EMBL" id="CAG8738704.1"/>
    </source>
</evidence>